<dbReference type="Proteomes" id="UP000319263">
    <property type="component" value="Chromosome"/>
</dbReference>
<dbReference type="InterPro" id="IPR016169">
    <property type="entry name" value="FAD-bd_PCMH_sub2"/>
</dbReference>
<reference evidence="7 8" key="1">
    <citation type="submission" date="2019-07" db="EMBL/GenBank/DDBJ databases">
        <title>Microlunatus dokdonensis sp. nov. isolated from the rhizospheric soil of the wild plant Elymus tsukushiensis.</title>
        <authorList>
            <person name="Ghim S.-Y."/>
            <person name="Hwang Y.-J."/>
            <person name="Son J.-S."/>
            <person name="Shin J.-H."/>
        </authorList>
    </citation>
    <scope>NUCLEOTIDE SEQUENCE [LARGE SCALE GENOMIC DNA]</scope>
    <source>
        <strain evidence="7 8">KUDC0627</strain>
    </source>
</reference>
<gene>
    <name evidence="7" type="ORF">FOE78_08110</name>
</gene>
<name>A0A516PXG4_9ACTN</name>
<dbReference type="InterPro" id="IPR012951">
    <property type="entry name" value="BBE"/>
</dbReference>
<dbReference type="Gene3D" id="3.40.462.20">
    <property type="match status" value="1"/>
</dbReference>
<sequence length="524" mass="55389">MPDRPRPDRAALVTGPCPDRDCDGPSAFQTQFMFTESAGNKLSRRTLLGAGAAAALAVGASASNLPTAVAAGPKSADWAALAKQLDGRLLRPGQDAYYSALKTFDPRRDVQRPAGIVQAAGAGDVADALRFAVKFDLKPRPRSGGHSYVGASTGNGVLVVDCSRMTNIHYHSDKTVTISPGVRLGDLHDVLDRHGRTIPTGTCPTVGAAGLTLGGGIGVEDRLYGLTCDALTGATVIGPDGRTYQCSKDEHSDLFWALRGGGGGNFGVVTRLSYRSYPALPGEIFRLSWPSDDAHRVLTGWQHRLLGGMPKHAWANLHLDSSGGSVHPSITGVCWDSSATAEIKQLTSAIGRSPSGKQIWHESHAGAMSWFAGGSAGRKRQSWSAGSDIVGHKLYGSRADAIIRAVGSWNGSGSVAAIFDPFGGAMSPPSASATAFRWRDAIADVQWYVGLGSTSRANLDRAAAWLKRCHSAIGSASIGAYVNYLEPGRTHVSDYYGGNYQRLVAINKKYDPHNVFDSRYSLPG</sequence>
<dbReference type="OrthoDB" id="3682986at2"/>
<dbReference type="InterPro" id="IPR050416">
    <property type="entry name" value="FAD-linked_Oxidoreductase"/>
</dbReference>
<feature type="domain" description="FAD-binding PCMH-type" evidence="6">
    <location>
        <begin position="109"/>
        <end position="279"/>
    </location>
</feature>
<accession>A0A516PXG4</accession>
<dbReference type="PROSITE" id="PS51318">
    <property type="entry name" value="TAT"/>
    <property type="match status" value="1"/>
</dbReference>
<comment type="cofactor">
    <cofactor evidence="1">
        <name>FAD</name>
        <dbReference type="ChEBI" id="CHEBI:57692"/>
    </cofactor>
</comment>
<dbReference type="EMBL" id="CP041692">
    <property type="protein sequence ID" value="QDP95867.1"/>
    <property type="molecule type" value="Genomic_DNA"/>
</dbReference>
<keyword evidence="3" id="KW-0285">Flavoprotein</keyword>
<dbReference type="GO" id="GO:0016491">
    <property type="term" value="F:oxidoreductase activity"/>
    <property type="evidence" value="ECO:0007669"/>
    <property type="project" value="UniProtKB-KW"/>
</dbReference>
<dbReference type="KEGG" id="mik:FOE78_08110"/>
<dbReference type="PANTHER" id="PTHR42973:SF39">
    <property type="entry name" value="FAD-BINDING PCMH-TYPE DOMAIN-CONTAINING PROTEIN"/>
    <property type="match status" value="1"/>
</dbReference>
<keyword evidence="5" id="KW-0560">Oxidoreductase</keyword>
<proteinExistence type="inferred from homology"/>
<evidence type="ECO:0000259" key="6">
    <source>
        <dbReference type="PROSITE" id="PS51387"/>
    </source>
</evidence>
<dbReference type="GO" id="GO:0071949">
    <property type="term" value="F:FAD binding"/>
    <property type="evidence" value="ECO:0007669"/>
    <property type="project" value="InterPro"/>
</dbReference>
<dbReference type="Pfam" id="PF01565">
    <property type="entry name" value="FAD_binding_4"/>
    <property type="match status" value="1"/>
</dbReference>
<evidence type="ECO:0000256" key="5">
    <source>
        <dbReference type="ARBA" id="ARBA00023002"/>
    </source>
</evidence>
<evidence type="ECO:0000256" key="3">
    <source>
        <dbReference type="ARBA" id="ARBA00022630"/>
    </source>
</evidence>
<dbReference type="Gene3D" id="3.30.465.10">
    <property type="match status" value="1"/>
</dbReference>
<keyword evidence="8" id="KW-1185">Reference proteome</keyword>
<evidence type="ECO:0000256" key="4">
    <source>
        <dbReference type="ARBA" id="ARBA00022827"/>
    </source>
</evidence>
<evidence type="ECO:0000313" key="7">
    <source>
        <dbReference type="EMBL" id="QDP95867.1"/>
    </source>
</evidence>
<dbReference type="PANTHER" id="PTHR42973">
    <property type="entry name" value="BINDING OXIDOREDUCTASE, PUTATIVE (AFU_ORTHOLOGUE AFUA_1G17690)-RELATED"/>
    <property type="match status" value="1"/>
</dbReference>
<keyword evidence="4" id="KW-0274">FAD</keyword>
<organism evidence="7 8">
    <name type="scientific">Microlunatus elymi</name>
    <dbReference type="NCBI Taxonomy" id="2596828"/>
    <lineage>
        <taxon>Bacteria</taxon>
        <taxon>Bacillati</taxon>
        <taxon>Actinomycetota</taxon>
        <taxon>Actinomycetes</taxon>
        <taxon>Propionibacteriales</taxon>
        <taxon>Propionibacteriaceae</taxon>
        <taxon>Microlunatus</taxon>
    </lineage>
</organism>
<dbReference type="InterPro" id="IPR016166">
    <property type="entry name" value="FAD-bd_PCMH"/>
</dbReference>
<evidence type="ECO:0000313" key="8">
    <source>
        <dbReference type="Proteomes" id="UP000319263"/>
    </source>
</evidence>
<evidence type="ECO:0000256" key="2">
    <source>
        <dbReference type="ARBA" id="ARBA00005466"/>
    </source>
</evidence>
<dbReference type="Pfam" id="PF08031">
    <property type="entry name" value="BBE"/>
    <property type="match status" value="1"/>
</dbReference>
<dbReference type="AlphaFoldDB" id="A0A516PXG4"/>
<dbReference type="PROSITE" id="PS51387">
    <property type="entry name" value="FAD_PCMH"/>
    <property type="match status" value="1"/>
</dbReference>
<dbReference type="InterPro" id="IPR006094">
    <property type="entry name" value="Oxid_FAD_bind_N"/>
</dbReference>
<dbReference type="SUPFAM" id="SSF56176">
    <property type="entry name" value="FAD-binding/transporter-associated domain-like"/>
    <property type="match status" value="1"/>
</dbReference>
<dbReference type="InterPro" id="IPR036318">
    <property type="entry name" value="FAD-bd_PCMH-like_sf"/>
</dbReference>
<dbReference type="InterPro" id="IPR006311">
    <property type="entry name" value="TAT_signal"/>
</dbReference>
<comment type="similarity">
    <text evidence="2">Belongs to the oxygen-dependent FAD-linked oxidoreductase family.</text>
</comment>
<evidence type="ECO:0000256" key="1">
    <source>
        <dbReference type="ARBA" id="ARBA00001974"/>
    </source>
</evidence>
<protein>
    <submittedName>
        <fullName evidence="7">FAD-binding oxidoreductase</fullName>
    </submittedName>
</protein>